<dbReference type="EMBL" id="MU970069">
    <property type="protein sequence ID" value="KAK9322885.1"/>
    <property type="molecule type" value="Genomic_DNA"/>
</dbReference>
<protein>
    <submittedName>
        <fullName evidence="1">Uncharacterized protein</fullName>
    </submittedName>
</protein>
<keyword evidence="2" id="KW-1185">Reference proteome</keyword>
<name>A0ACC3TPE6_9ASCO</name>
<gene>
    <name evidence="1" type="ORF">V1517DRAFT_259330</name>
</gene>
<accession>A0ACC3TPE6</accession>
<sequence length="1634" mass="183510">MSSASSQRSNKNGLNRSSSMRGPRAPAVELNAASLSHVRRLLRQLLEELRLPPPATVEQWERALLPILLQATDDLDPDIRAGDEIDVRKFVKIKRIPGATPDDTVYLSGVVFTKNLALKSMIKEILSPKVLLLAFPLEYHTEPVHFMSLEPVMAKEKDELQELVDGIAALRPQVLLTERGVSGYALELLHRRNVAVAYNVNPNVIRAVARSTQADIVTSAKIFKKDKDDSKVPTSTPRVGSCEHFSVKTYVLDDRRRKTFIFMSGCPPQLACTIVLRGGDMEILRQIKIITKFMIYVVYNLKLETCLMRDEFVFMPAPATSMYYSQRPKKRGLNHTSVPPHEDQEADEEETDGSGYYDSLVRLHSSRIVSTSPFVQIPQPYLLWKARQVERRLQALLRDTADNKVIEKFSSDDNAATSGAEQAILELIKLDMFTHLPGGGDKVVRQVRRAILELEHDKLEYVSLIQKRQWEAYLSQATRYLFDPFAYQHITVLYSLVCEVTSAPCTGPELVSIEYYRDGDCTLGQFIEGICDNVDQRCSDGCSYTLAQHYRSYVHGNGRISVRVAPLPCRIPGMENTILMWSHCNVCGITPPALPMSENTWKYSFGKYLELSFWSSPLSPRADICPHDIHKDHVRVFGLRGLAVKFEYAPIELLEIAFPRTRLLWKPQIDVRLRAQEYGAIEERINRFFDSVVARLDSVRIDDFSSSDRTEECKTRVEALRDRSTRERQDLHDMLQTIYIKSSYRAYLPLNAVVRSLQERVVQWDLEFADFDRSFFPSEKDIARLTALQLKRMFLERDTSTTSLGNEDSGSDLSSAVELMPVLSERDGSSIDATPLPSAGLATSDYLGSPEYAPSGFPSPGLSTITRPDQIHGGLAKRTSTSASLLKEPSSNVTIAEPDQKAESSTSDRPETSDEVSANDNKAGGKASETESDEPKIILTRTATDNSDMSVMTPLSARLTDASATGTEAQTPVATSSSTDSSATIATAPARMTTMRRKYHPDRIVLPPPFKHRFTQGTTRELARQLQLSRGGGSDSHVQSTSGAGIGQSKVISLARHFDQLSREFEKERARERKKLAAGRLRAVGTSKPIVEVYRTIEDAVVEEDDDESGTEDGHSTQSSFDFSIESKTLPVTSPSGTITSITSPSYFNLDRALPESSGSPRSESKNINISDESSMLQSDEQPAPAQDQSQEQSSQEQDLSQPSTPSEVHPKQVPQPPSQGQQSQSQPTSVGDHTFHQELPPGPEKISLMTMLSNFWADRSASGWKPLDYPLQPSEHIFMDSDVIVREDEPSSLIAFCLSSSDYLEKLHQIRSADAQAFDESSSSDDETSTPTTPPQGGHSKTREDLRRWLLKETGTHLKYQFQEGSAKLSCKIFYAELFDAFRTLCGCEESYIQSLSRCVKWDSTGGKSGSAFLKTLDDRLVVKQLSPSELDAFINFAPSYFQYMAQVFFHDLPSVIAKIMGFYQVQVRNPITNKSMKMDIIVMENLFYDRKLSRIFDLKGSMRNRHVEQTGRANEVLLDENMVEYIFESPLFVREYAKKILRASLWNDTLFLAKMNVMDYSLVIAIDPERHQLVVGIIDCLRTFTWDKKLESWVKERGLVGGGGKVPTVVTPRQYKNRFREAMERYILMVPE</sequence>
<reference evidence="2" key="1">
    <citation type="journal article" date="2024" name="Front. Bioeng. Biotechnol.">
        <title>Genome-scale model development and genomic sequencing of the oleaginous clade Lipomyces.</title>
        <authorList>
            <person name="Czajka J.J."/>
            <person name="Han Y."/>
            <person name="Kim J."/>
            <person name="Mondo S.J."/>
            <person name="Hofstad B.A."/>
            <person name="Robles A."/>
            <person name="Haridas S."/>
            <person name="Riley R."/>
            <person name="LaButti K."/>
            <person name="Pangilinan J."/>
            <person name="Andreopoulos W."/>
            <person name="Lipzen A."/>
            <person name="Yan J."/>
            <person name="Wang M."/>
            <person name="Ng V."/>
            <person name="Grigoriev I.V."/>
            <person name="Spatafora J.W."/>
            <person name="Magnuson J.K."/>
            <person name="Baker S.E."/>
            <person name="Pomraning K.R."/>
        </authorList>
    </citation>
    <scope>NUCLEOTIDE SEQUENCE [LARGE SCALE GENOMIC DNA]</scope>
    <source>
        <strain evidence="2">CBS 10300</strain>
    </source>
</reference>
<dbReference type="Proteomes" id="UP001489719">
    <property type="component" value="Unassembled WGS sequence"/>
</dbReference>
<organism evidence="1 2">
    <name type="scientific">Lipomyces orientalis</name>
    <dbReference type="NCBI Taxonomy" id="1233043"/>
    <lineage>
        <taxon>Eukaryota</taxon>
        <taxon>Fungi</taxon>
        <taxon>Dikarya</taxon>
        <taxon>Ascomycota</taxon>
        <taxon>Saccharomycotina</taxon>
        <taxon>Lipomycetes</taxon>
        <taxon>Lipomycetales</taxon>
        <taxon>Lipomycetaceae</taxon>
        <taxon>Lipomyces</taxon>
    </lineage>
</organism>
<evidence type="ECO:0000313" key="1">
    <source>
        <dbReference type="EMBL" id="KAK9322885.1"/>
    </source>
</evidence>
<proteinExistence type="predicted"/>
<comment type="caution">
    <text evidence="1">The sequence shown here is derived from an EMBL/GenBank/DDBJ whole genome shotgun (WGS) entry which is preliminary data.</text>
</comment>
<evidence type="ECO:0000313" key="2">
    <source>
        <dbReference type="Proteomes" id="UP001489719"/>
    </source>
</evidence>